<accession>A0ABD6HMW7</accession>
<protein>
    <submittedName>
        <fullName evidence="1">Phage tail protein</fullName>
    </submittedName>
</protein>
<dbReference type="InterPro" id="IPR024410">
    <property type="entry name" value="Phage_TAC_12"/>
</dbReference>
<dbReference type="Pfam" id="PF16462">
    <property type="entry name" value="Phage_TAC_14"/>
    <property type="match status" value="1"/>
</dbReference>
<evidence type="ECO:0000313" key="2">
    <source>
        <dbReference type="Proteomes" id="UP000443014"/>
    </source>
</evidence>
<gene>
    <name evidence="1" type="ORF">GMA22_05925</name>
</gene>
<comment type="caution">
    <text evidence="1">The sequence shown here is derived from an EMBL/GenBank/DDBJ whole genome shotgun (WGS) entry which is preliminary data.</text>
</comment>
<name>A0ABD6HMW7_SERMA</name>
<dbReference type="Proteomes" id="UP000443014">
    <property type="component" value="Unassembled WGS sequence"/>
</dbReference>
<dbReference type="EMBL" id="WNKC01000001">
    <property type="protein sequence ID" value="MVF02795.1"/>
    <property type="molecule type" value="Genomic_DNA"/>
</dbReference>
<organism evidence="1 2">
    <name type="scientific">Serratia marcescens</name>
    <dbReference type="NCBI Taxonomy" id="615"/>
    <lineage>
        <taxon>Bacteria</taxon>
        <taxon>Pseudomonadati</taxon>
        <taxon>Pseudomonadota</taxon>
        <taxon>Gammaproteobacteria</taxon>
        <taxon>Enterobacterales</taxon>
        <taxon>Yersiniaceae</taxon>
        <taxon>Serratia</taxon>
    </lineage>
</organism>
<dbReference type="RefSeq" id="WP_156865544.1">
    <property type="nucleotide sequence ID" value="NZ_WNKC01000001.1"/>
</dbReference>
<evidence type="ECO:0000313" key="1">
    <source>
        <dbReference type="EMBL" id="MVF02795.1"/>
    </source>
</evidence>
<dbReference type="AlphaFoldDB" id="A0ABD6HMW7"/>
<proteinExistence type="predicted"/>
<sequence>MTQKKINLKTALLQPTNTAVPHTLFGVPVHIRRLTAGELMDYDEELGKAQAESDQKAATLLGAQLILSALVDEQGKSVPASDLPSPAELLAVHDNAALFDAIRAIQSHSYGTLEEAEKN</sequence>
<reference evidence="1 2" key="1">
    <citation type="submission" date="2019-11" db="EMBL/GenBank/DDBJ databases">
        <title>Whole genome sequence of a plant growth promoting strain Serratia marcescens BTL07 isolated from the rhizoplane of Chili (Capsicum annuum).</title>
        <authorList>
            <person name="Dutta S."/>
            <person name="Khatun A."/>
            <person name="Gupta D.R."/>
            <person name="Surovy M.Z."/>
            <person name="Rahman M.M."/>
            <person name="Mahmud N.U."/>
            <person name="Emes R."/>
            <person name="Warry A."/>
            <person name="West H."/>
            <person name="Clarke M.L."/>
            <person name="Islam M.T."/>
        </authorList>
    </citation>
    <scope>NUCLEOTIDE SEQUENCE [LARGE SCALE GENOMIC DNA]</scope>
    <source>
        <strain evidence="1 2">BTL07</strain>
    </source>
</reference>